<dbReference type="Gene3D" id="3.50.50.60">
    <property type="entry name" value="FAD/NAD(P)-binding domain"/>
    <property type="match status" value="1"/>
</dbReference>
<comment type="caution">
    <text evidence="9">The sequence shown here is derived from an EMBL/GenBank/DDBJ whole genome shotgun (WGS) entry which is preliminary data.</text>
</comment>
<proteinExistence type="inferred from homology"/>
<reference evidence="9" key="2">
    <citation type="journal article" date="2023" name="IMA Fungus">
        <title>Comparative genomic study of the Penicillium genus elucidates a diverse pangenome and 15 lateral gene transfer events.</title>
        <authorList>
            <person name="Petersen C."/>
            <person name="Sorensen T."/>
            <person name="Nielsen M.R."/>
            <person name="Sondergaard T.E."/>
            <person name="Sorensen J.L."/>
            <person name="Fitzpatrick D.A."/>
            <person name="Frisvad J.C."/>
            <person name="Nielsen K.L."/>
        </authorList>
    </citation>
    <scope>NUCLEOTIDE SEQUENCE</scope>
    <source>
        <strain evidence="9">IBT 35675</strain>
    </source>
</reference>
<gene>
    <name evidence="9" type="ORF">N7541_011085</name>
</gene>
<sequence length="489" mass="53701">MHAKPDDSPQITTRGKRGNNTIPQDPVPFSGITVLVVGLGIAGLTAALECSRRGHKVIGFEKKKDTNQLGDVIGLSGNSMRILSQWNQGSLAELVDEDIICAVEALELHDTAGTIRAAMPYHPESPAQGYLFRRTGLLTKLYELAIRAGIDLRFGVNVMRYWEDADNAGVYIGEKRIVGDCVIAADGFYSAGRTAITNEDPVQQPIGAVMYRAIFDAQEIAHVPEAAWLLKKAPKADILPSFYGKDVMVMMGTAAKGRYVHWACTIRGEVQQASEAWMQPASVEPVLDCVRNWPAASKLNAVLSRTPPGACFNHTMLAMPPLRTWVSDKGRMVVIGDAAHPFLPYAGQGANQAIEDAASVAICLERAGRGMYLWLCGCLRSSGAYFYSFAKSFSSFRLTGSDTYSWLRHKRVSLIQEGSVEAKDSFLKANWDSDDEAGSPSAYLHQSWVYNHDCVQHVVEEFQIAADAIRHGRKYIPTNVPVDGKYRQE</sequence>
<keyword evidence="3" id="KW-0274">FAD</keyword>
<evidence type="ECO:0000256" key="1">
    <source>
        <dbReference type="ARBA" id="ARBA00007992"/>
    </source>
</evidence>
<dbReference type="Proteomes" id="UP001148299">
    <property type="component" value="Unassembled WGS sequence"/>
</dbReference>
<dbReference type="PRINTS" id="PR00420">
    <property type="entry name" value="RNGMNOXGNASE"/>
</dbReference>
<dbReference type="InterPro" id="IPR036188">
    <property type="entry name" value="FAD/NAD-bd_sf"/>
</dbReference>
<evidence type="ECO:0000259" key="8">
    <source>
        <dbReference type="Pfam" id="PF01494"/>
    </source>
</evidence>
<dbReference type="EMBL" id="JAPZBR010000008">
    <property type="protein sequence ID" value="KAJ5341961.1"/>
    <property type="molecule type" value="Genomic_DNA"/>
</dbReference>
<dbReference type="InterPro" id="IPR002938">
    <property type="entry name" value="FAD-bd"/>
</dbReference>
<keyword evidence="5" id="KW-0503">Monooxygenase</keyword>
<keyword evidence="10" id="KW-1185">Reference proteome</keyword>
<keyword evidence="7" id="KW-0472">Membrane</keyword>
<dbReference type="AlphaFoldDB" id="A0A9W9UKI3"/>
<evidence type="ECO:0000256" key="6">
    <source>
        <dbReference type="SAM" id="MobiDB-lite"/>
    </source>
</evidence>
<dbReference type="GO" id="GO:0071949">
    <property type="term" value="F:FAD binding"/>
    <property type="evidence" value="ECO:0007669"/>
    <property type="project" value="InterPro"/>
</dbReference>
<evidence type="ECO:0000313" key="9">
    <source>
        <dbReference type="EMBL" id="KAJ5341961.1"/>
    </source>
</evidence>
<name>A0A9W9UKI3_PENBR</name>
<reference evidence="9" key="1">
    <citation type="submission" date="2022-12" db="EMBL/GenBank/DDBJ databases">
        <authorList>
            <person name="Petersen C."/>
        </authorList>
    </citation>
    <scope>NUCLEOTIDE SEQUENCE</scope>
    <source>
        <strain evidence="9">IBT 35675</strain>
    </source>
</reference>
<evidence type="ECO:0000256" key="7">
    <source>
        <dbReference type="SAM" id="Phobius"/>
    </source>
</evidence>
<feature type="region of interest" description="Disordered" evidence="6">
    <location>
        <begin position="1"/>
        <end position="24"/>
    </location>
</feature>
<dbReference type="PANTHER" id="PTHR13789">
    <property type="entry name" value="MONOOXYGENASE"/>
    <property type="match status" value="1"/>
</dbReference>
<keyword evidence="4" id="KW-0560">Oxidoreductase</keyword>
<keyword evidence="7" id="KW-1133">Transmembrane helix</keyword>
<evidence type="ECO:0000256" key="4">
    <source>
        <dbReference type="ARBA" id="ARBA00023002"/>
    </source>
</evidence>
<accession>A0A9W9UKI3</accession>
<dbReference type="SUPFAM" id="SSF51905">
    <property type="entry name" value="FAD/NAD(P)-binding domain"/>
    <property type="match status" value="1"/>
</dbReference>
<organism evidence="9 10">
    <name type="scientific">Penicillium brevicompactum</name>
    <dbReference type="NCBI Taxonomy" id="5074"/>
    <lineage>
        <taxon>Eukaryota</taxon>
        <taxon>Fungi</taxon>
        <taxon>Dikarya</taxon>
        <taxon>Ascomycota</taxon>
        <taxon>Pezizomycotina</taxon>
        <taxon>Eurotiomycetes</taxon>
        <taxon>Eurotiomycetidae</taxon>
        <taxon>Eurotiales</taxon>
        <taxon>Aspergillaceae</taxon>
        <taxon>Penicillium</taxon>
    </lineage>
</organism>
<protein>
    <recommendedName>
        <fullName evidence="8">FAD-binding domain-containing protein</fullName>
    </recommendedName>
</protein>
<dbReference type="Pfam" id="PF01494">
    <property type="entry name" value="FAD_binding_3"/>
    <property type="match status" value="1"/>
</dbReference>
<keyword evidence="2" id="KW-0285">Flavoprotein</keyword>
<dbReference type="InterPro" id="IPR050493">
    <property type="entry name" value="FAD-dep_Monooxygenase_BioMet"/>
</dbReference>
<dbReference type="Gene3D" id="3.30.9.30">
    <property type="match status" value="1"/>
</dbReference>
<feature type="domain" description="FAD-binding" evidence="8">
    <location>
        <begin position="33"/>
        <end position="365"/>
    </location>
</feature>
<evidence type="ECO:0000313" key="10">
    <source>
        <dbReference type="Proteomes" id="UP001148299"/>
    </source>
</evidence>
<dbReference type="GO" id="GO:0004497">
    <property type="term" value="F:monooxygenase activity"/>
    <property type="evidence" value="ECO:0007669"/>
    <property type="project" value="UniProtKB-KW"/>
</dbReference>
<evidence type="ECO:0000256" key="3">
    <source>
        <dbReference type="ARBA" id="ARBA00022827"/>
    </source>
</evidence>
<keyword evidence="7" id="KW-0812">Transmembrane</keyword>
<evidence type="ECO:0000256" key="2">
    <source>
        <dbReference type="ARBA" id="ARBA00022630"/>
    </source>
</evidence>
<dbReference type="PANTHER" id="PTHR13789:SF236">
    <property type="entry name" value="MONOOXYGENASE, PUTATIVE (AFU_ORTHOLOGUE AFUA_6G12060)-RELATED"/>
    <property type="match status" value="1"/>
</dbReference>
<feature type="transmembrane region" description="Helical" evidence="7">
    <location>
        <begin position="27"/>
        <end position="48"/>
    </location>
</feature>
<comment type="similarity">
    <text evidence="1">Belongs to the paxM FAD-dependent monooxygenase family.</text>
</comment>
<feature type="compositionally biased region" description="Polar residues" evidence="6">
    <location>
        <begin position="9"/>
        <end position="23"/>
    </location>
</feature>
<evidence type="ECO:0000256" key="5">
    <source>
        <dbReference type="ARBA" id="ARBA00023033"/>
    </source>
</evidence>